<gene>
    <name evidence="2" type="ORF">RM446_01830</name>
</gene>
<sequence>MKNRTELVVCDKEVGQVHGPTLNTVVEAIGANLLSVWAEPPDPAVLCHGVVIHDSAAEFAAEPGDLLLAVGVDEAGAPEVLEEAARRGAAAVVVRGSAEMRERLSALARHAGVALLALESGTGWAELSGQLRGLLATAGAGLDAEASAPPVRELADFANALCESVGGSVMIFNPQQEVLASSRLADSDDAMRRQAALDQRGPAWYRSRLREQGVYRRLWRDGDVVDIPAVPEQGINRRLAAAVRSGDEILGSIWVAERGGPLPEDAPVVLRRAAASAGQYLSRMGVRTQTRRRAAESAARRLLDGTAEDEALEWLDVDRDRPAAVLSCVFADGRPHDTRAFADLLSVHLPALDHPAVPVASRGRVDVLLCGVEGRGSAELAGAAREVVERAAGAAGCAVLGALGTVVPDAGRAPGSLAEADLVLRVLRDRGAAHTCVVHPGEVRAAIGALVLADLVAEDARFAAGPVPDLLAYDHRHQTDYAASLAAYLDAFGDVIGASRALHVHPNTLRYRLRRMGQICGIDLDDPDDRLVAALSLRRSGLDLRTRGTAEVQSRA</sequence>
<reference evidence="3" key="1">
    <citation type="submission" date="2023-07" db="EMBL/GenBank/DDBJ databases">
        <title>30 novel species of actinomycetes from the DSMZ collection.</title>
        <authorList>
            <person name="Nouioui I."/>
        </authorList>
    </citation>
    <scope>NUCLEOTIDE SEQUENCE [LARGE SCALE GENOMIC DNA]</scope>
    <source>
        <strain evidence="3">DSM 45055</strain>
    </source>
</reference>
<feature type="domain" description="PucR C-terminal helix-turn-helix" evidence="1">
    <location>
        <begin position="483"/>
        <end position="538"/>
    </location>
</feature>
<dbReference type="PANTHER" id="PTHR33744:SF17">
    <property type="entry name" value="CONSERVED PROTEIN"/>
    <property type="match status" value="1"/>
</dbReference>
<name>A0ABU2KNS5_9ACTN</name>
<dbReference type="Pfam" id="PF13556">
    <property type="entry name" value="HTH_30"/>
    <property type="match status" value="1"/>
</dbReference>
<dbReference type="InterPro" id="IPR025736">
    <property type="entry name" value="PucR_C-HTH_dom"/>
</dbReference>
<keyword evidence="3" id="KW-1185">Reference proteome</keyword>
<dbReference type="EMBL" id="JAVREK010000002">
    <property type="protein sequence ID" value="MDT0300847.1"/>
    <property type="molecule type" value="Genomic_DNA"/>
</dbReference>
<evidence type="ECO:0000313" key="2">
    <source>
        <dbReference type="EMBL" id="MDT0300847.1"/>
    </source>
</evidence>
<dbReference type="RefSeq" id="WP_311543286.1">
    <property type="nucleotide sequence ID" value="NZ_JAVREK010000002.1"/>
</dbReference>
<dbReference type="PANTHER" id="PTHR33744">
    <property type="entry name" value="CARBOHYDRATE DIACID REGULATOR"/>
    <property type="match status" value="1"/>
</dbReference>
<protein>
    <submittedName>
        <fullName evidence="2">Helix-turn-helix domain-containing protein</fullName>
    </submittedName>
</protein>
<evidence type="ECO:0000259" key="1">
    <source>
        <dbReference type="Pfam" id="PF13556"/>
    </source>
</evidence>
<comment type="caution">
    <text evidence="2">The sequence shown here is derived from an EMBL/GenBank/DDBJ whole genome shotgun (WGS) entry which is preliminary data.</text>
</comment>
<accession>A0ABU2KNS5</accession>
<dbReference type="InterPro" id="IPR051448">
    <property type="entry name" value="CdaR-like_regulators"/>
</dbReference>
<organism evidence="2 3">
    <name type="scientific">Streptomonospora wellingtoniae</name>
    <dbReference type="NCBI Taxonomy" id="3075544"/>
    <lineage>
        <taxon>Bacteria</taxon>
        <taxon>Bacillati</taxon>
        <taxon>Actinomycetota</taxon>
        <taxon>Actinomycetes</taxon>
        <taxon>Streptosporangiales</taxon>
        <taxon>Nocardiopsidaceae</taxon>
        <taxon>Streptomonospora</taxon>
    </lineage>
</organism>
<dbReference type="Gene3D" id="1.10.10.2840">
    <property type="entry name" value="PucR C-terminal helix-turn-helix domain"/>
    <property type="match status" value="1"/>
</dbReference>
<dbReference type="InterPro" id="IPR042070">
    <property type="entry name" value="PucR_C-HTH_sf"/>
</dbReference>
<dbReference type="Proteomes" id="UP001183226">
    <property type="component" value="Unassembled WGS sequence"/>
</dbReference>
<evidence type="ECO:0000313" key="3">
    <source>
        <dbReference type="Proteomes" id="UP001183226"/>
    </source>
</evidence>
<proteinExistence type="predicted"/>